<dbReference type="InterPro" id="IPR011701">
    <property type="entry name" value="MFS"/>
</dbReference>
<evidence type="ECO:0000259" key="7">
    <source>
        <dbReference type="PROSITE" id="PS50850"/>
    </source>
</evidence>
<keyword evidence="3 6" id="KW-0812">Transmembrane</keyword>
<reference evidence="9" key="1">
    <citation type="submission" date="2016-10" db="EMBL/GenBank/DDBJ databases">
        <authorList>
            <person name="Varghese N."/>
            <person name="Submissions S."/>
        </authorList>
    </citation>
    <scope>NUCLEOTIDE SEQUENCE [LARGE SCALE GENOMIC DNA]</scope>
    <source>
        <strain evidence="9">CGMCC 1.3704</strain>
    </source>
</reference>
<dbReference type="PRINTS" id="PR01035">
    <property type="entry name" value="TCRTETA"/>
</dbReference>
<dbReference type="GO" id="GO:0005886">
    <property type="term" value="C:plasma membrane"/>
    <property type="evidence" value="ECO:0007669"/>
    <property type="project" value="UniProtKB-SubCell"/>
</dbReference>
<dbReference type="Proteomes" id="UP000183557">
    <property type="component" value="Unassembled WGS sequence"/>
</dbReference>
<organism evidence="8 9">
    <name type="scientific">Halobacillus dabanensis</name>
    <dbReference type="NCBI Taxonomy" id="240302"/>
    <lineage>
        <taxon>Bacteria</taxon>
        <taxon>Bacillati</taxon>
        <taxon>Bacillota</taxon>
        <taxon>Bacilli</taxon>
        <taxon>Bacillales</taxon>
        <taxon>Bacillaceae</taxon>
        <taxon>Halobacillus</taxon>
    </lineage>
</organism>
<evidence type="ECO:0000256" key="3">
    <source>
        <dbReference type="ARBA" id="ARBA00022692"/>
    </source>
</evidence>
<accession>A0A1I3Z8U5</accession>
<protein>
    <submittedName>
        <fullName evidence="8">Predicted arabinose efflux permease, MFS family</fullName>
    </submittedName>
</protein>
<evidence type="ECO:0000256" key="1">
    <source>
        <dbReference type="ARBA" id="ARBA00004651"/>
    </source>
</evidence>
<dbReference type="STRING" id="240302.BN982_00992"/>
<dbReference type="PANTHER" id="PTHR23531">
    <property type="entry name" value="QUINOLENE RESISTANCE PROTEIN NORA"/>
    <property type="match status" value="1"/>
</dbReference>
<dbReference type="AlphaFoldDB" id="A0A1I3Z8U5"/>
<feature type="transmembrane region" description="Helical" evidence="6">
    <location>
        <begin position="102"/>
        <end position="125"/>
    </location>
</feature>
<dbReference type="InterPro" id="IPR052714">
    <property type="entry name" value="MFS_Exporter"/>
</dbReference>
<evidence type="ECO:0000313" key="8">
    <source>
        <dbReference type="EMBL" id="SFK40046.1"/>
    </source>
</evidence>
<keyword evidence="4 6" id="KW-1133">Transmembrane helix</keyword>
<dbReference type="GO" id="GO:0022857">
    <property type="term" value="F:transmembrane transporter activity"/>
    <property type="evidence" value="ECO:0007669"/>
    <property type="project" value="InterPro"/>
</dbReference>
<evidence type="ECO:0000256" key="6">
    <source>
        <dbReference type="SAM" id="Phobius"/>
    </source>
</evidence>
<keyword evidence="9" id="KW-1185">Reference proteome</keyword>
<feature type="transmembrane region" description="Helical" evidence="6">
    <location>
        <begin position="362"/>
        <end position="380"/>
    </location>
</feature>
<feature type="transmembrane region" description="Helical" evidence="6">
    <location>
        <begin position="273"/>
        <end position="291"/>
    </location>
</feature>
<feature type="transmembrane region" description="Helical" evidence="6">
    <location>
        <begin position="48"/>
        <end position="66"/>
    </location>
</feature>
<feature type="transmembrane region" description="Helical" evidence="6">
    <location>
        <begin position="137"/>
        <end position="158"/>
    </location>
</feature>
<keyword evidence="2" id="KW-0813">Transport</keyword>
<gene>
    <name evidence="8" type="ORF">SAMN04487936_11317</name>
</gene>
<feature type="transmembrane region" description="Helical" evidence="6">
    <location>
        <begin position="209"/>
        <end position="231"/>
    </location>
</feature>
<dbReference type="EMBL" id="FOSB01000013">
    <property type="protein sequence ID" value="SFK40046.1"/>
    <property type="molecule type" value="Genomic_DNA"/>
</dbReference>
<sequence>MSKKPRLWTRSFLNVCASNFFVFLVFYLLFVTMPIYAIESIGVEEGEAGLIITVFLLAAILIRPFTGQWIETIGRRPIVVLALGIFLLSSALYLLFDSFVPILVIRFIQGIGFGMGTTVLGALAADVVPDSRKGEGLGYFAMSMNLAMVIGPFIGLTLSQTMGYIFMFIVCLLFAGIAFIGGLTIRAPKNELSQQRSLVPSLHNLLEKPVIPIALTGALMALAYSGVLSFVSVYANNLGMSGAASYFFVVYAVVLLISRPFTGKWFDQYGENVIVLPSIVIFGIGMLVLSFAHSSWILLLSGGLIGLGWGTLVPSFQTIALKKVPERAGAATATFFTIFDIGMGVGSYVVGAIATGIGFSSLYFNSSFIIFGAIILYIMVHGRKVKSNTKPTIEYSS</sequence>
<evidence type="ECO:0000313" key="9">
    <source>
        <dbReference type="Proteomes" id="UP000183557"/>
    </source>
</evidence>
<dbReference type="InterPro" id="IPR036259">
    <property type="entry name" value="MFS_trans_sf"/>
</dbReference>
<feature type="transmembrane region" description="Helical" evidence="6">
    <location>
        <begin position="328"/>
        <end position="350"/>
    </location>
</feature>
<evidence type="ECO:0000256" key="5">
    <source>
        <dbReference type="ARBA" id="ARBA00023136"/>
    </source>
</evidence>
<dbReference type="PANTHER" id="PTHR23531:SF2">
    <property type="entry name" value="PERMEASE"/>
    <property type="match status" value="1"/>
</dbReference>
<comment type="subcellular location">
    <subcellularLocation>
        <location evidence="1">Cell membrane</location>
        <topology evidence="1">Multi-pass membrane protein</topology>
    </subcellularLocation>
</comment>
<evidence type="ECO:0000256" key="2">
    <source>
        <dbReference type="ARBA" id="ARBA00022448"/>
    </source>
</evidence>
<dbReference type="OrthoDB" id="9814001at2"/>
<feature type="domain" description="Major facilitator superfamily (MFS) profile" evidence="7">
    <location>
        <begin position="11"/>
        <end position="384"/>
    </location>
</feature>
<dbReference type="CDD" id="cd17489">
    <property type="entry name" value="MFS_YfcJ_like"/>
    <property type="match status" value="1"/>
</dbReference>
<dbReference type="RefSeq" id="WP_075037903.1">
    <property type="nucleotide sequence ID" value="NZ_FOSB01000013.1"/>
</dbReference>
<dbReference type="SUPFAM" id="SSF103473">
    <property type="entry name" value="MFS general substrate transporter"/>
    <property type="match status" value="1"/>
</dbReference>
<name>A0A1I3Z8U5_HALDA</name>
<feature type="transmembrane region" description="Helical" evidence="6">
    <location>
        <begin position="12"/>
        <end position="36"/>
    </location>
</feature>
<dbReference type="Gene3D" id="1.20.1250.20">
    <property type="entry name" value="MFS general substrate transporter like domains"/>
    <property type="match status" value="1"/>
</dbReference>
<feature type="transmembrane region" description="Helical" evidence="6">
    <location>
        <begin position="297"/>
        <end position="316"/>
    </location>
</feature>
<dbReference type="InterPro" id="IPR001958">
    <property type="entry name" value="Tet-R_TetA/multi-R_MdtG-like"/>
</dbReference>
<feature type="transmembrane region" description="Helical" evidence="6">
    <location>
        <begin position="164"/>
        <end position="188"/>
    </location>
</feature>
<feature type="transmembrane region" description="Helical" evidence="6">
    <location>
        <begin position="243"/>
        <end position="261"/>
    </location>
</feature>
<evidence type="ECO:0000256" key="4">
    <source>
        <dbReference type="ARBA" id="ARBA00022989"/>
    </source>
</evidence>
<feature type="transmembrane region" description="Helical" evidence="6">
    <location>
        <begin position="78"/>
        <end position="96"/>
    </location>
</feature>
<keyword evidence="5 6" id="KW-0472">Membrane</keyword>
<dbReference type="Pfam" id="PF07690">
    <property type="entry name" value="MFS_1"/>
    <property type="match status" value="1"/>
</dbReference>
<dbReference type="InterPro" id="IPR020846">
    <property type="entry name" value="MFS_dom"/>
</dbReference>
<dbReference type="PROSITE" id="PS50850">
    <property type="entry name" value="MFS"/>
    <property type="match status" value="1"/>
</dbReference>
<proteinExistence type="predicted"/>